<evidence type="ECO:0000256" key="10">
    <source>
        <dbReference type="ARBA" id="ARBA00022741"/>
    </source>
</evidence>
<evidence type="ECO:0000256" key="3">
    <source>
        <dbReference type="ARBA" id="ARBA00022527"/>
    </source>
</evidence>
<dbReference type="CDD" id="cd14066">
    <property type="entry name" value="STKc_IRAK"/>
    <property type="match status" value="1"/>
</dbReference>
<dbReference type="Proteomes" id="UP001295469">
    <property type="component" value="Chromosome A02"/>
</dbReference>
<dbReference type="Pfam" id="PF00560">
    <property type="entry name" value="LRR_1"/>
    <property type="match status" value="1"/>
</dbReference>
<comment type="subcellular location">
    <subcellularLocation>
        <location evidence="1">Membrane</location>
        <topology evidence="1">Single-pass membrane protein</topology>
    </subcellularLocation>
</comment>
<keyword evidence="5" id="KW-0433">Leucine-rich repeat</keyword>
<dbReference type="EMBL" id="HG994356">
    <property type="protein sequence ID" value="CAF2136966.1"/>
    <property type="molecule type" value="Genomic_DNA"/>
</dbReference>
<protein>
    <recommendedName>
        <fullName evidence="2">non-specific serine/threonine protein kinase</fullName>
        <ecNumber evidence="2">2.7.11.1</ecNumber>
    </recommendedName>
</protein>
<evidence type="ECO:0000313" key="23">
    <source>
        <dbReference type="EMBL" id="CAF2136966.1"/>
    </source>
</evidence>
<proteinExistence type="predicted"/>
<evidence type="ECO:0000256" key="6">
    <source>
        <dbReference type="ARBA" id="ARBA00022679"/>
    </source>
</evidence>
<dbReference type="PANTHER" id="PTHR45631:SF133">
    <property type="entry name" value="PROTEIN KINASE DOMAIN-CONTAINING PROTEIN"/>
    <property type="match status" value="1"/>
</dbReference>
<dbReference type="InterPro" id="IPR001245">
    <property type="entry name" value="Ser-Thr/Tyr_kinase_cat_dom"/>
</dbReference>
<dbReference type="GO" id="GO:0016020">
    <property type="term" value="C:membrane"/>
    <property type="evidence" value="ECO:0007669"/>
    <property type="project" value="UniProtKB-SubCell"/>
</dbReference>
<keyword evidence="4" id="KW-0597">Phosphoprotein</keyword>
<dbReference type="PROSITE" id="PS00108">
    <property type="entry name" value="PROTEIN_KINASE_ST"/>
    <property type="match status" value="1"/>
</dbReference>
<feature type="binding site" evidence="18">
    <location>
        <position position="1295"/>
    </location>
    <ligand>
        <name>ATP</name>
        <dbReference type="ChEBI" id="CHEBI:30616"/>
    </ligand>
</feature>
<name>A0A816WPV8_BRANA</name>
<evidence type="ECO:0000256" key="14">
    <source>
        <dbReference type="ARBA" id="ARBA00023136"/>
    </source>
</evidence>
<dbReference type="FunFam" id="3.80.10.10:FF:000129">
    <property type="entry name" value="Leucine-rich repeat receptor-like kinase"/>
    <property type="match status" value="2"/>
</dbReference>
<keyword evidence="11" id="KW-0418">Kinase</keyword>
<evidence type="ECO:0000256" key="20">
    <source>
        <dbReference type="SAM" id="Phobius"/>
    </source>
</evidence>
<dbReference type="InterPro" id="IPR032675">
    <property type="entry name" value="LRR_dom_sf"/>
</dbReference>
<comment type="catalytic activity">
    <reaction evidence="17">
        <text>L-seryl-[protein] + ATP = O-phospho-L-seryl-[protein] + ADP + H(+)</text>
        <dbReference type="Rhea" id="RHEA:17989"/>
        <dbReference type="Rhea" id="RHEA-COMP:9863"/>
        <dbReference type="Rhea" id="RHEA-COMP:11604"/>
        <dbReference type="ChEBI" id="CHEBI:15378"/>
        <dbReference type="ChEBI" id="CHEBI:29999"/>
        <dbReference type="ChEBI" id="CHEBI:30616"/>
        <dbReference type="ChEBI" id="CHEBI:83421"/>
        <dbReference type="ChEBI" id="CHEBI:456216"/>
        <dbReference type="EC" id="2.7.11.1"/>
    </reaction>
</comment>
<dbReference type="GO" id="GO:0005524">
    <property type="term" value="F:ATP binding"/>
    <property type="evidence" value="ECO:0007669"/>
    <property type="project" value="UniProtKB-UniRule"/>
</dbReference>
<dbReference type="InterPro" id="IPR003591">
    <property type="entry name" value="Leu-rich_rpt_typical-subtyp"/>
</dbReference>
<dbReference type="PANTHER" id="PTHR45631">
    <property type="entry name" value="OS07G0107800 PROTEIN-RELATED"/>
    <property type="match status" value="1"/>
</dbReference>
<dbReference type="Pfam" id="PF00069">
    <property type="entry name" value="Pkinase"/>
    <property type="match status" value="1"/>
</dbReference>
<feature type="transmembrane region" description="Helical" evidence="20">
    <location>
        <begin position="1194"/>
        <end position="1218"/>
    </location>
</feature>
<evidence type="ECO:0000256" key="17">
    <source>
        <dbReference type="ARBA" id="ARBA00048679"/>
    </source>
</evidence>
<feature type="compositionally biased region" description="Basic and acidic residues" evidence="19">
    <location>
        <begin position="1544"/>
        <end position="1554"/>
    </location>
</feature>
<evidence type="ECO:0000256" key="4">
    <source>
        <dbReference type="ARBA" id="ARBA00022553"/>
    </source>
</evidence>
<feature type="region of interest" description="Disordered" evidence="19">
    <location>
        <begin position="1544"/>
        <end position="1574"/>
    </location>
</feature>
<dbReference type="Gene3D" id="1.10.510.10">
    <property type="entry name" value="Transferase(Phosphotransferase) domain 1"/>
    <property type="match status" value="1"/>
</dbReference>
<keyword evidence="10 18" id="KW-0547">Nucleotide-binding</keyword>
<dbReference type="Pfam" id="PF12819">
    <property type="entry name" value="Malectin_like"/>
    <property type="match status" value="2"/>
</dbReference>
<feature type="transmembrane region" description="Helical" evidence="20">
    <location>
        <begin position="508"/>
        <end position="532"/>
    </location>
</feature>
<reference evidence="23" key="1">
    <citation type="submission" date="2021-01" db="EMBL/GenBank/DDBJ databases">
        <authorList>
            <consortium name="Genoscope - CEA"/>
            <person name="William W."/>
        </authorList>
    </citation>
    <scope>NUCLEOTIDE SEQUENCE</scope>
</reference>
<keyword evidence="13 20" id="KW-1133">Transmembrane helix</keyword>
<dbReference type="Pfam" id="PF07714">
    <property type="entry name" value="PK_Tyr_Ser-Thr"/>
    <property type="match status" value="1"/>
</dbReference>
<dbReference type="InterPro" id="IPR001611">
    <property type="entry name" value="Leu-rich_rpt"/>
</dbReference>
<gene>
    <name evidence="23" type="ORF">DARMORV10_A02P06970.1</name>
</gene>
<evidence type="ECO:0000256" key="21">
    <source>
        <dbReference type="SAM" id="SignalP"/>
    </source>
</evidence>
<keyword evidence="12 18" id="KW-0067">ATP-binding</keyword>
<dbReference type="SMART" id="SM00369">
    <property type="entry name" value="LRR_TYP"/>
    <property type="match status" value="3"/>
</dbReference>
<keyword evidence="6" id="KW-0808">Transferase</keyword>
<dbReference type="Gene3D" id="3.80.10.10">
    <property type="entry name" value="Ribonuclease Inhibitor"/>
    <property type="match status" value="2"/>
</dbReference>
<evidence type="ECO:0000256" key="9">
    <source>
        <dbReference type="ARBA" id="ARBA00022737"/>
    </source>
</evidence>
<feature type="chain" id="PRO_5032781392" description="non-specific serine/threonine protein kinase" evidence="21">
    <location>
        <begin position="24"/>
        <end position="1574"/>
    </location>
</feature>
<evidence type="ECO:0000256" key="2">
    <source>
        <dbReference type="ARBA" id="ARBA00012513"/>
    </source>
</evidence>
<dbReference type="InterPro" id="IPR017441">
    <property type="entry name" value="Protein_kinase_ATP_BS"/>
</dbReference>
<evidence type="ECO:0000256" key="7">
    <source>
        <dbReference type="ARBA" id="ARBA00022692"/>
    </source>
</evidence>
<dbReference type="InterPro" id="IPR011009">
    <property type="entry name" value="Kinase-like_dom_sf"/>
</dbReference>
<keyword evidence="15" id="KW-0675">Receptor</keyword>
<dbReference type="Pfam" id="PF13855">
    <property type="entry name" value="LRR_8"/>
    <property type="match status" value="1"/>
</dbReference>
<keyword evidence="9" id="KW-0677">Repeat</keyword>
<feature type="signal peptide" evidence="21">
    <location>
        <begin position="1"/>
        <end position="23"/>
    </location>
</feature>
<feature type="binding site" evidence="18">
    <location>
        <position position="602"/>
    </location>
    <ligand>
        <name>ATP</name>
        <dbReference type="ChEBI" id="CHEBI:30616"/>
    </ligand>
</feature>
<dbReference type="InterPro" id="IPR000719">
    <property type="entry name" value="Prot_kinase_dom"/>
</dbReference>
<keyword evidence="8 21" id="KW-0732">Signal</keyword>
<dbReference type="FunFam" id="1.10.510.10:FF:000146">
    <property type="entry name" value="LRR receptor-like serine/threonine-protein kinase IOS1"/>
    <property type="match status" value="1"/>
</dbReference>
<dbReference type="PROSITE" id="PS00107">
    <property type="entry name" value="PROTEIN_KINASE_ATP"/>
    <property type="match status" value="2"/>
</dbReference>
<sequence length="1574" mass="175301">MENYLGLLLALFAAFAITSFIQAQEQQAGFISLDCGLPANGRSPYNDTFSRLHFSSDATFIQSGKTGKIQSTLVSRFMKPYTTLRYFPDGIRNCYNLNVEKGSKYLIRATFIYGNYDGHDIKPVFDLYLGPNLWATIDLERAVNGTRQDMLHIPTSNSLQICLVKTGETTPLISALELRPMENVSYSTESDSLNLYNMYYLSKSGSQIRYSRDIYDRIWRSYFKMEWTQISTDLDVVHSNKYAPPKDALRYAATPTNASAPLTIEWSSANPDAQYHLYAHFAELQDLEANETREFSMVWNGQHYYGPLVPLKLNLLTIFNKSPRTCNGGKCSVQLIRTNRSTLPPLLNAFEVFTVIHLPQSETDESDVSAIKSIATSYALSRINWQGDPCVPQQLRWDGLNCTNAVASMPPRLTTLNLSSSGLTGTIAAAIQNLTQLEKLDLSNNNLTGGVPEFLGDMKSLMVINLSGNNLSGSLPQAFQRKGLELSVEGNPRLCLSGPCKKPTKKKVVVPIVVSVASAATVIFVVVLFLVVRMKNPSIMEGLHLLLGTSMANVTFANKKSRRFTYSEVIKMTNNFQRVLGKGGFGMVYHGTVNIYEQVAVKVLSQSSTQGSKEFKAEVDLLLRVHHTNLVSLVGYCYEGDKLALIYEFLPNGDLKQHLTENMVRSHGILLLIIRTLAIIHIVQAQSQQGFISLDCGLPANEPSPYKEESTGLQFSSDATFIQSGKTGRIHPTLASRFLKPYTTLRYFPDGTRNCYNLRVEKGRNHLIRARFLYGNYDGLDNNPTFDLYLGPNPWATIDLHKLVNGTREEIIHIPTSNKLQVCLVKTGPTTPVISTLEVRPMGNDSYSTQTGSLNLFFRLYLSESKTTLRYPDDVYDRQWTAYFWREWTQITTTSNVGNANDYEPPKAALATAAIPTNASEPLTLEWSNTDKPDDQYYLYRHFAEIQDLRSNETREFNMVWNGELMSSDPLVPDELEITTILSLTPRTCAKGECSFQLKRTNRSTLPPLLNAFEVYTVIQFPQSETNENEGMFQCLSSLISYIHLTILKLFMSVVAIRNIEATYGLSRINWQGDPCVPSQLMWDALNCSHVDISTPPRITSLNLSSSGLTGNIAAAIQNLTLLEKLDLSNNNLTGEVPEFLGNMKLLLVINLSGNDLNGSIPQSLQRKGLVLSLEGNPRLFPSGSPEKTHKKTLLVPIVASVGSVAILIAALVLYLVLRKKRQPTVEAVVLPPPSRPTVNVTNANSPEPSIETKKRRFTYSEVIKMTNNFERVVGEGGFGVVCHGTVNGEQVAVKLLSQSSTQGYKEFKAEVDLLLRVHHTNLVSLVGYCDEGDHLALIYEFVPNGDLRQHLTGKGGRSVVNWGIRLRIAVEAALGLEYLHIGCTPPMVHRDVKTTNILLDEHYKAKLADFGLSRSFPVGGESHVSTVVAGTPGYLDPEYYHTGRLGEKSDVYSFGIVLLEMITNQPVIDRNRRNSHITQWVGSELKGGDIAKIMDPNLHGDYDSRSAWRALELAMSCADPTSARRPTMSHVVIELKECLVSENSRRNTSRRTDSLSSTEVSMTFDSGMIPRAR</sequence>
<keyword evidence="3" id="KW-0723">Serine/threonine-protein kinase</keyword>
<feature type="domain" description="Protein kinase" evidence="22">
    <location>
        <begin position="1268"/>
        <end position="1540"/>
    </location>
</feature>
<dbReference type="InterPro" id="IPR024788">
    <property type="entry name" value="Malectin-like_Carb-bd_dom"/>
</dbReference>
<evidence type="ECO:0000256" key="19">
    <source>
        <dbReference type="SAM" id="MobiDB-lite"/>
    </source>
</evidence>
<dbReference type="SMART" id="SM00220">
    <property type="entry name" value="S_TKc"/>
    <property type="match status" value="1"/>
</dbReference>
<organism evidence="23">
    <name type="scientific">Brassica napus</name>
    <name type="common">Rape</name>
    <dbReference type="NCBI Taxonomy" id="3708"/>
    <lineage>
        <taxon>Eukaryota</taxon>
        <taxon>Viridiplantae</taxon>
        <taxon>Streptophyta</taxon>
        <taxon>Embryophyta</taxon>
        <taxon>Tracheophyta</taxon>
        <taxon>Spermatophyta</taxon>
        <taxon>Magnoliopsida</taxon>
        <taxon>eudicotyledons</taxon>
        <taxon>Gunneridae</taxon>
        <taxon>Pentapetalae</taxon>
        <taxon>rosids</taxon>
        <taxon>malvids</taxon>
        <taxon>Brassicales</taxon>
        <taxon>Brassicaceae</taxon>
        <taxon>Brassiceae</taxon>
        <taxon>Brassica</taxon>
    </lineage>
</organism>
<evidence type="ECO:0000256" key="18">
    <source>
        <dbReference type="PROSITE-ProRule" id="PRU10141"/>
    </source>
</evidence>
<dbReference type="SUPFAM" id="SSF56112">
    <property type="entry name" value="Protein kinase-like (PK-like)"/>
    <property type="match status" value="2"/>
</dbReference>
<evidence type="ECO:0000256" key="16">
    <source>
        <dbReference type="ARBA" id="ARBA00047899"/>
    </source>
</evidence>
<evidence type="ECO:0000256" key="12">
    <source>
        <dbReference type="ARBA" id="ARBA00022840"/>
    </source>
</evidence>
<dbReference type="FunFam" id="3.30.200.20:FF:000394">
    <property type="entry name" value="Leucine-rich repeat receptor-like protein kinase"/>
    <property type="match status" value="2"/>
</dbReference>
<dbReference type="GO" id="GO:0004674">
    <property type="term" value="F:protein serine/threonine kinase activity"/>
    <property type="evidence" value="ECO:0007669"/>
    <property type="project" value="UniProtKB-KW"/>
</dbReference>
<evidence type="ECO:0000259" key="22">
    <source>
        <dbReference type="PROSITE" id="PS50011"/>
    </source>
</evidence>
<keyword evidence="7 20" id="KW-0812">Transmembrane</keyword>
<feature type="domain" description="Protein kinase" evidence="22">
    <location>
        <begin position="574"/>
        <end position="858"/>
    </location>
</feature>
<evidence type="ECO:0000256" key="13">
    <source>
        <dbReference type="ARBA" id="ARBA00022989"/>
    </source>
</evidence>
<evidence type="ECO:0000256" key="8">
    <source>
        <dbReference type="ARBA" id="ARBA00022729"/>
    </source>
</evidence>
<keyword evidence="14 20" id="KW-0472">Membrane</keyword>
<dbReference type="EC" id="2.7.11.1" evidence="2"/>
<accession>A0A816WPV8</accession>
<evidence type="ECO:0000256" key="1">
    <source>
        <dbReference type="ARBA" id="ARBA00004167"/>
    </source>
</evidence>
<dbReference type="PROSITE" id="PS50011">
    <property type="entry name" value="PROTEIN_KINASE_DOM"/>
    <property type="match status" value="2"/>
</dbReference>
<dbReference type="Gene3D" id="3.30.200.20">
    <property type="entry name" value="Phosphorylase Kinase, domain 1"/>
    <property type="match status" value="2"/>
</dbReference>
<dbReference type="InterPro" id="IPR008271">
    <property type="entry name" value="Ser/Thr_kinase_AS"/>
</dbReference>
<evidence type="ECO:0000256" key="15">
    <source>
        <dbReference type="ARBA" id="ARBA00023170"/>
    </source>
</evidence>
<evidence type="ECO:0000256" key="11">
    <source>
        <dbReference type="ARBA" id="ARBA00022777"/>
    </source>
</evidence>
<evidence type="ECO:0000256" key="5">
    <source>
        <dbReference type="ARBA" id="ARBA00022614"/>
    </source>
</evidence>
<comment type="catalytic activity">
    <reaction evidence="16">
        <text>L-threonyl-[protein] + ATP = O-phospho-L-threonyl-[protein] + ADP + H(+)</text>
        <dbReference type="Rhea" id="RHEA:46608"/>
        <dbReference type="Rhea" id="RHEA-COMP:11060"/>
        <dbReference type="Rhea" id="RHEA-COMP:11605"/>
        <dbReference type="ChEBI" id="CHEBI:15378"/>
        <dbReference type="ChEBI" id="CHEBI:30013"/>
        <dbReference type="ChEBI" id="CHEBI:30616"/>
        <dbReference type="ChEBI" id="CHEBI:61977"/>
        <dbReference type="ChEBI" id="CHEBI:456216"/>
        <dbReference type="EC" id="2.7.11.1"/>
    </reaction>
</comment>
<dbReference type="SUPFAM" id="SSF52058">
    <property type="entry name" value="L domain-like"/>
    <property type="match status" value="1"/>
</dbReference>